<reference evidence="5" key="1">
    <citation type="submission" date="2013-12" db="EMBL/GenBank/DDBJ databases">
        <authorList>
            <person name="Omoto C.K."/>
            <person name="Sibley D."/>
            <person name="Venepally P."/>
            <person name="Hadjithomas M."/>
            <person name="Karamycheva S."/>
            <person name="Brunk B."/>
            <person name="Roos D."/>
            <person name="Caler E."/>
            <person name="Lorenzi H."/>
        </authorList>
    </citation>
    <scope>NUCLEOTIDE SEQUENCE</scope>
</reference>
<name>A0A023B4W3_GRENI</name>
<proteinExistence type="predicted"/>
<dbReference type="GO" id="GO:0031123">
    <property type="term" value="P:RNA 3'-end processing"/>
    <property type="evidence" value="ECO:0007669"/>
    <property type="project" value="TreeGrafter"/>
</dbReference>
<dbReference type="PANTHER" id="PTHR23092:SF15">
    <property type="entry name" value="INACTIVE NON-CANONICAL POLY(A) RNA POLYMERASE PROTEIN TRF4-2-RELATED"/>
    <property type="match status" value="1"/>
</dbReference>
<dbReference type="eggNOG" id="KOG1906">
    <property type="taxonomic scope" value="Eukaryota"/>
</dbReference>
<dbReference type="PANTHER" id="PTHR23092">
    <property type="entry name" value="POLY(A) RNA POLYMERASE"/>
    <property type="match status" value="1"/>
</dbReference>
<dbReference type="GO" id="GO:1990817">
    <property type="term" value="F:poly(A) RNA polymerase activity"/>
    <property type="evidence" value="ECO:0007669"/>
    <property type="project" value="InterPro"/>
</dbReference>
<sequence length="185" mass="21640">IREWRHLRPLILILKLLLREHDLNETYKGGVGSYMLFNMVTHHLQQEAKSRASKQRKSANRRTQRTQDCDEGITRTPPLSTPLFPLVYDSLADYLEEDTLGNLLVSFLRRYTNFDYVFDGIDIRGNGQIIRKSEYCDEPNDRLYVVSPLEPHLDVGKSTYKMTEVIEVFEKTYLVGTRARTYPHT</sequence>
<evidence type="ECO:0000256" key="2">
    <source>
        <dbReference type="ARBA" id="ARBA00022842"/>
    </source>
</evidence>
<dbReference type="VEuPathDB" id="CryptoDB:GNI_096890"/>
<dbReference type="InterPro" id="IPR045862">
    <property type="entry name" value="Trf4-like"/>
</dbReference>
<evidence type="ECO:0000256" key="3">
    <source>
        <dbReference type="SAM" id="MobiDB-lite"/>
    </source>
</evidence>
<feature type="region of interest" description="Disordered" evidence="3">
    <location>
        <begin position="48"/>
        <end position="74"/>
    </location>
</feature>
<evidence type="ECO:0000256" key="1">
    <source>
        <dbReference type="ARBA" id="ARBA00022723"/>
    </source>
</evidence>
<dbReference type="OMA" id="SAFNIKR"/>
<accession>A0A023B4W3</accession>
<feature type="non-terminal residue" evidence="5">
    <location>
        <position position="1"/>
    </location>
</feature>
<dbReference type="GO" id="GO:0003729">
    <property type="term" value="F:mRNA binding"/>
    <property type="evidence" value="ECO:0007669"/>
    <property type="project" value="TreeGrafter"/>
</dbReference>
<dbReference type="OrthoDB" id="273917at2759"/>
<dbReference type="Proteomes" id="UP000019763">
    <property type="component" value="Unassembled WGS sequence"/>
</dbReference>
<comment type="caution">
    <text evidence="5">The sequence shown here is derived from an EMBL/GenBank/DDBJ whole genome shotgun (WGS) entry which is preliminary data.</text>
</comment>
<dbReference type="SUPFAM" id="SSF81631">
    <property type="entry name" value="PAP/OAS1 substrate-binding domain"/>
    <property type="match status" value="1"/>
</dbReference>
<dbReference type="RefSeq" id="XP_011131032.1">
    <property type="nucleotide sequence ID" value="XM_011132730.1"/>
</dbReference>
<evidence type="ECO:0000259" key="4">
    <source>
        <dbReference type="Pfam" id="PF03828"/>
    </source>
</evidence>
<dbReference type="EMBL" id="AFNH02000725">
    <property type="protein sequence ID" value="EZG57835.1"/>
    <property type="molecule type" value="Genomic_DNA"/>
</dbReference>
<evidence type="ECO:0000313" key="6">
    <source>
        <dbReference type="Proteomes" id="UP000019763"/>
    </source>
</evidence>
<keyword evidence="2" id="KW-0460">Magnesium</keyword>
<dbReference type="AlphaFoldDB" id="A0A023B4W3"/>
<feature type="compositionally biased region" description="Basic residues" evidence="3">
    <location>
        <begin position="51"/>
        <end position="64"/>
    </location>
</feature>
<dbReference type="Gene3D" id="1.10.1410.10">
    <property type="match status" value="1"/>
</dbReference>
<protein>
    <submittedName>
        <fullName evidence="5">Poly(A) polymerase, Cid1 family protein</fullName>
    </submittedName>
</protein>
<dbReference type="GO" id="GO:0005730">
    <property type="term" value="C:nucleolus"/>
    <property type="evidence" value="ECO:0007669"/>
    <property type="project" value="TreeGrafter"/>
</dbReference>
<keyword evidence="6" id="KW-1185">Reference proteome</keyword>
<dbReference type="GO" id="GO:0043634">
    <property type="term" value="P:polyadenylation-dependent ncRNA catabolic process"/>
    <property type="evidence" value="ECO:0007669"/>
    <property type="project" value="TreeGrafter"/>
</dbReference>
<dbReference type="InterPro" id="IPR002058">
    <property type="entry name" value="PAP_assoc"/>
</dbReference>
<organism evidence="5 6">
    <name type="scientific">Gregarina niphandrodes</name>
    <name type="common">Septate eugregarine</name>
    <dbReference type="NCBI Taxonomy" id="110365"/>
    <lineage>
        <taxon>Eukaryota</taxon>
        <taxon>Sar</taxon>
        <taxon>Alveolata</taxon>
        <taxon>Apicomplexa</taxon>
        <taxon>Conoidasida</taxon>
        <taxon>Gregarinasina</taxon>
        <taxon>Eugregarinorida</taxon>
        <taxon>Gregarinidae</taxon>
        <taxon>Gregarina</taxon>
    </lineage>
</organism>
<dbReference type="GO" id="GO:0046872">
    <property type="term" value="F:metal ion binding"/>
    <property type="evidence" value="ECO:0007669"/>
    <property type="project" value="UniProtKB-KW"/>
</dbReference>
<feature type="domain" description="PAP-associated" evidence="4">
    <location>
        <begin position="99"/>
        <end position="150"/>
    </location>
</feature>
<dbReference type="GO" id="GO:0031499">
    <property type="term" value="C:TRAMP complex"/>
    <property type="evidence" value="ECO:0007669"/>
    <property type="project" value="TreeGrafter"/>
</dbReference>
<gene>
    <name evidence="5" type="ORF">GNI_096890</name>
</gene>
<dbReference type="Pfam" id="PF03828">
    <property type="entry name" value="PAP_assoc"/>
    <property type="match status" value="1"/>
</dbReference>
<evidence type="ECO:0000313" key="5">
    <source>
        <dbReference type="EMBL" id="EZG57835.1"/>
    </source>
</evidence>
<keyword evidence="1" id="KW-0479">Metal-binding</keyword>
<dbReference type="GeneID" id="22913449"/>